<name>S9VHL4_9TRYP</name>
<protein>
    <submittedName>
        <fullName evidence="7">RNA polymerase Rpb3/Rpb11 dimerisation domain containing protein, putative</fullName>
    </submittedName>
</protein>
<comment type="subcellular location">
    <subcellularLocation>
        <location evidence="1">Nucleus</location>
    </subcellularLocation>
</comment>
<dbReference type="Pfam" id="PF13656">
    <property type="entry name" value="RNA_pol_L_2"/>
    <property type="match status" value="1"/>
</dbReference>
<dbReference type="InterPro" id="IPR036603">
    <property type="entry name" value="RBP11-like"/>
</dbReference>
<organism evidence="7 8">
    <name type="scientific">Angomonas deanei</name>
    <dbReference type="NCBI Taxonomy" id="59799"/>
    <lineage>
        <taxon>Eukaryota</taxon>
        <taxon>Discoba</taxon>
        <taxon>Euglenozoa</taxon>
        <taxon>Kinetoplastea</taxon>
        <taxon>Metakinetoplastina</taxon>
        <taxon>Trypanosomatida</taxon>
        <taxon>Trypanosomatidae</taxon>
        <taxon>Strigomonadinae</taxon>
        <taxon>Angomonas</taxon>
    </lineage>
</organism>
<dbReference type="InterPro" id="IPR009025">
    <property type="entry name" value="RBP11-like_dimer"/>
</dbReference>
<dbReference type="CDD" id="cd07029">
    <property type="entry name" value="RNAP_I_III_AC19"/>
    <property type="match status" value="1"/>
</dbReference>
<dbReference type="PANTHER" id="PTHR13946:SF28">
    <property type="entry name" value="DNA-DIRECTED RNA POLYMERASES I AND III SUBUNIT RPAC2"/>
    <property type="match status" value="1"/>
</dbReference>
<dbReference type="Proteomes" id="UP000515908">
    <property type="component" value="Chromosome 12"/>
</dbReference>
<dbReference type="InterPro" id="IPR033898">
    <property type="entry name" value="RNAP_AC19"/>
</dbReference>
<gene>
    <name evidence="7" type="ORF">ADEAN_000630100</name>
</gene>
<evidence type="ECO:0000313" key="8">
    <source>
        <dbReference type="Proteomes" id="UP000515908"/>
    </source>
</evidence>
<dbReference type="EMBL" id="LR877156">
    <property type="protein sequence ID" value="CAD2218808.1"/>
    <property type="molecule type" value="Genomic_DNA"/>
</dbReference>
<evidence type="ECO:0000259" key="6">
    <source>
        <dbReference type="Pfam" id="PF13656"/>
    </source>
</evidence>
<dbReference type="GO" id="GO:0005736">
    <property type="term" value="C:RNA polymerase I complex"/>
    <property type="evidence" value="ECO:0007669"/>
    <property type="project" value="TreeGrafter"/>
</dbReference>
<evidence type="ECO:0000313" key="7">
    <source>
        <dbReference type="EMBL" id="CAD2218808.1"/>
    </source>
</evidence>
<dbReference type="PANTHER" id="PTHR13946">
    <property type="entry name" value="DNA-DIRECTED RNA POLYMERASE I,II,III"/>
    <property type="match status" value="1"/>
</dbReference>
<accession>S9VHL4</accession>
<keyword evidence="3" id="KW-0804">Transcription</keyword>
<reference evidence="7 8" key="1">
    <citation type="submission" date="2020-08" db="EMBL/GenBank/DDBJ databases">
        <authorList>
            <person name="Newling K."/>
            <person name="Davey J."/>
            <person name="Forrester S."/>
        </authorList>
    </citation>
    <scope>NUCLEOTIDE SEQUENCE [LARGE SCALE GENOMIC DNA]</scope>
    <source>
        <strain evidence="8">Crithidia deanei Carvalho (ATCC PRA-265)</strain>
    </source>
</reference>
<evidence type="ECO:0000256" key="3">
    <source>
        <dbReference type="ARBA" id="ARBA00023163"/>
    </source>
</evidence>
<sequence length="128" mass="14341">MTTIHPRDAFILHQEQLQRINEGDEVDTSADQKITVDFMVLDHGSSATVTFSHEDHTLGNPLRHVLMQNSEVTSAGYSIPHPLESKMVLHVQSSDYAVDAVATGLDRLAELCEETVKNFNEALIRERQ</sequence>
<keyword evidence="8" id="KW-1185">Reference proteome</keyword>
<dbReference type="Gene3D" id="3.30.1360.10">
    <property type="entry name" value="RNA polymerase, RBP11-like subunit"/>
    <property type="match status" value="1"/>
</dbReference>
<evidence type="ECO:0000256" key="2">
    <source>
        <dbReference type="ARBA" id="ARBA00022478"/>
    </source>
</evidence>
<dbReference type="HAMAP" id="MF_00261">
    <property type="entry name" value="RNApol_arch_Rpo11"/>
    <property type="match status" value="1"/>
</dbReference>
<dbReference type="GO" id="GO:0005666">
    <property type="term" value="C:RNA polymerase III complex"/>
    <property type="evidence" value="ECO:0007669"/>
    <property type="project" value="TreeGrafter"/>
</dbReference>
<keyword evidence="4" id="KW-0539">Nucleus</keyword>
<dbReference type="OrthoDB" id="510325at2759"/>
<evidence type="ECO:0000256" key="1">
    <source>
        <dbReference type="ARBA" id="ARBA00004123"/>
    </source>
</evidence>
<evidence type="ECO:0000256" key="4">
    <source>
        <dbReference type="ARBA" id="ARBA00023242"/>
    </source>
</evidence>
<dbReference type="PROSITE" id="PS01154">
    <property type="entry name" value="RNA_POL_L_13KD"/>
    <property type="match status" value="1"/>
</dbReference>
<dbReference type="VEuPathDB" id="TriTrypDB:ADEAN_000630100"/>
<keyword evidence="2" id="KW-0240">DNA-directed RNA polymerase</keyword>
<evidence type="ECO:0000256" key="5">
    <source>
        <dbReference type="ARBA" id="ARBA00025751"/>
    </source>
</evidence>
<dbReference type="SUPFAM" id="SSF55257">
    <property type="entry name" value="RBP11-like subunits of RNA polymerase"/>
    <property type="match status" value="1"/>
</dbReference>
<feature type="domain" description="DNA-directed RNA polymerase RBP11-like dimerisation" evidence="6">
    <location>
        <begin position="47"/>
        <end position="115"/>
    </location>
</feature>
<comment type="similarity">
    <text evidence="5">Belongs to the archaeal Rpo11/eukaryotic RPB11/RPC19 RNA polymerase subunit family.</text>
</comment>
<dbReference type="GO" id="GO:0046983">
    <property type="term" value="F:protein dimerization activity"/>
    <property type="evidence" value="ECO:0007669"/>
    <property type="project" value="InterPro"/>
</dbReference>
<dbReference type="GO" id="GO:0003677">
    <property type="term" value="F:DNA binding"/>
    <property type="evidence" value="ECO:0007669"/>
    <property type="project" value="InterPro"/>
</dbReference>
<dbReference type="InterPro" id="IPR022905">
    <property type="entry name" value="Rpo11-like"/>
</dbReference>
<dbReference type="GO" id="GO:0006383">
    <property type="term" value="P:transcription by RNA polymerase III"/>
    <property type="evidence" value="ECO:0007669"/>
    <property type="project" value="TreeGrafter"/>
</dbReference>
<dbReference type="GO" id="GO:0003899">
    <property type="term" value="F:DNA-directed RNA polymerase activity"/>
    <property type="evidence" value="ECO:0007669"/>
    <property type="project" value="InterPro"/>
</dbReference>
<dbReference type="InterPro" id="IPR008193">
    <property type="entry name" value="RNA_pol_Rpb11_13-16kDa_CS"/>
</dbReference>
<dbReference type="AlphaFoldDB" id="S9VHL4"/>
<dbReference type="GO" id="GO:0006362">
    <property type="term" value="P:transcription elongation by RNA polymerase I"/>
    <property type="evidence" value="ECO:0007669"/>
    <property type="project" value="TreeGrafter"/>
</dbReference>
<proteinExistence type="inferred from homology"/>